<accession>A0AAW1QKP7</accession>
<dbReference type="Gene3D" id="3.30.200.20">
    <property type="entry name" value="Phosphorylase Kinase, domain 1"/>
    <property type="match status" value="1"/>
</dbReference>
<comment type="catalytic activity">
    <reaction evidence="9">
        <text>[DNA-directed RNA polymerase] + ATP = phospho-[DNA-directed RNA polymerase] + ADP + H(+)</text>
        <dbReference type="Rhea" id="RHEA:10216"/>
        <dbReference type="Rhea" id="RHEA-COMP:11321"/>
        <dbReference type="Rhea" id="RHEA-COMP:11322"/>
        <dbReference type="ChEBI" id="CHEBI:15378"/>
        <dbReference type="ChEBI" id="CHEBI:30616"/>
        <dbReference type="ChEBI" id="CHEBI:43176"/>
        <dbReference type="ChEBI" id="CHEBI:68546"/>
        <dbReference type="ChEBI" id="CHEBI:456216"/>
        <dbReference type="EC" id="2.7.11.23"/>
    </reaction>
</comment>
<keyword evidence="4 10" id="KW-0547">Nucleotide-binding</keyword>
<evidence type="ECO:0000256" key="6">
    <source>
        <dbReference type="ARBA" id="ARBA00022840"/>
    </source>
</evidence>
<comment type="caution">
    <text evidence="13">The sequence shown here is derived from an EMBL/GenBank/DDBJ whole genome shotgun (WGS) entry which is preliminary data.</text>
</comment>
<dbReference type="GO" id="GO:0008353">
    <property type="term" value="F:RNA polymerase II CTD heptapeptide repeat kinase activity"/>
    <property type="evidence" value="ECO:0007669"/>
    <property type="project" value="UniProtKB-EC"/>
</dbReference>
<evidence type="ECO:0000256" key="1">
    <source>
        <dbReference type="ARBA" id="ARBA00006485"/>
    </source>
</evidence>
<evidence type="ECO:0000256" key="7">
    <source>
        <dbReference type="ARBA" id="ARBA00047811"/>
    </source>
</evidence>
<keyword evidence="14" id="KW-1185">Reference proteome</keyword>
<evidence type="ECO:0000256" key="4">
    <source>
        <dbReference type="ARBA" id="ARBA00022741"/>
    </source>
</evidence>
<proteinExistence type="inferred from homology"/>
<keyword evidence="3" id="KW-0808">Transferase</keyword>
<dbReference type="PANTHER" id="PTHR24056:SF495">
    <property type="entry name" value="CYCLIN-DEPENDENT KINASE 8-RELATED"/>
    <property type="match status" value="1"/>
</dbReference>
<dbReference type="SUPFAM" id="SSF56112">
    <property type="entry name" value="Protein kinase-like (PK-like)"/>
    <property type="match status" value="1"/>
</dbReference>
<dbReference type="Proteomes" id="UP001438707">
    <property type="component" value="Unassembled WGS sequence"/>
</dbReference>
<keyword evidence="2" id="KW-0723">Serine/threonine-protein kinase</keyword>
<dbReference type="PROSITE" id="PS00107">
    <property type="entry name" value="PROTEIN_KINASE_ATP"/>
    <property type="match status" value="1"/>
</dbReference>
<evidence type="ECO:0000256" key="9">
    <source>
        <dbReference type="ARBA" id="ARBA00049280"/>
    </source>
</evidence>
<dbReference type="InterPro" id="IPR050108">
    <property type="entry name" value="CDK"/>
</dbReference>
<evidence type="ECO:0000256" key="11">
    <source>
        <dbReference type="SAM" id="MobiDB-lite"/>
    </source>
</evidence>
<dbReference type="PROSITE" id="PS00108">
    <property type="entry name" value="PROTEIN_KINASE_ST"/>
    <property type="match status" value="1"/>
</dbReference>
<dbReference type="Gene3D" id="1.10.510.10">
    <property type="entry name" value="Transferase(Phosphotransferase) domain 1"/>
    <property type="match status" value="1"/>
</dbReference>
<comment type="similarity">
    <text evidence="1">Belongs to the protein kinase superfamily. CMGC Ser/Thr protein kinase family. CDC2/CDKX subfamily.</text>
</comment>
<dbReference type="Pfam" id="PF00069">
    <property type="entry name" value="Pkinase"/>
    <property type="match status" value="1"/>
</dbReference>
<dbReference type="GO" id="GO:0005524">
    <property type="term" value="F:ATP binding"/>
    <property type="evidence" value="ECO:0007669"/>
    <property type="project" value="UniProtKB-UniRule"/>
</dbReference>
<evidence type="ECO:0000313" key="13">
    <source>
        <dbReference type="EMBL" id="KAK9821855.1"/>
    </source>
</evidence>
<sequence length="582" mass="63430">MMVGGSYCGGVVQAGTAFLEKERRKECCSQLGRSVLTILRSGRCEIRGEGSRAQTSPGSIQPAPAVPAYLQPFYEVLGKIGEGTYGVVFLARVRGEKEPRMLAIKTFKPGKEGEGVSPTAVREIMLLKALCHEHVVRLDSVRLCRTDPSLSLAFDYAEHDLYELVRHHREKARSRNMEPYAVKSLLWQLLKGLAYLHRHAVMHRDLKPSNVLVMGDGPEHGRVKIADFGLARTWRAPLRPLSDNGVVVTIWYRAPELLLGAQHYTAAVDVWAAGCIFAELLTLRPLFPGNEVKAPSNAFQADQLDKIFTVLGHPSNSLWAGFESLHYWRDNTDNIRTRRSHHPPAPTLDSFITQQICVEAILWPGATSASCLNALQRRTSSRAPAGYPGARVASSAMQLLARMLDYDPTTRVTAEEALNDAFFLEEPLPGPDAFVSNGRAVAEYPSRLKYKAASTPVPIHPPEGGLDPSAPSAQQLQQNPAAAMQLPTQSTRPLGKEKQASGRSALPSRSQVAPPRVGRSSGHAPQHVGSAQERPSSGPKGTAPGRGQQLSHPGLLQGKKSGGRGDQANSRKRKENTSFGFL</sequence>
<dbReference type="GO" id="GO:0016592">
    <property type="term" value="C:mediator complex"/>
    <property type="evidence" value="ECO:0007669"/>
    <property type="project" value="TreeGrafter"/>
</dbReference>
<name>A0AAW1QKP7_9CHLO</name>
<dbReference type="AlphaFoldDB" id="A0AAW1QKP7"/>
<feature type="region of interest" description="Disordered" evidence="11">
    <location>
        <begin position="454"/>
        <end position="582"/>
    </location>
</feature>
<evidence type="ECO:0000259" key="12">
    <source>
        <dbReference type="PROSITE" id="PS50011"/>
    </source>
</evidence>
<dbReference type="InterPro" id="IPR017441">
    <property type="entry name" value="Protein_kinase_ATP_BS"/>
</dbReference>
<dbReference type="PANTHER" id="PTHR24056">
    <property type="entry name" value="CELL DIVISION PROTEIN KINASE"/>
    <property type="match status" value="1"/>
</dbReference>
<evidence type="ECO:0000256" key="2">
    <source>
        <dbReference type="ARBA" id="ARBA00022527"/>
    </source>
</evidence>
<feature type="domain" description="Protein kinase" evidence="12">
    <location>
        <begin position="74"/>
        <end position="423"/>
    </location>
</feature>
<feature type="compositionally biased region" description="Polar residues" evidence="11">
    <location>
        <begin position="471"/>
        <end position="492"/>
    </location>
</feature>
<dbReference type="InterPro" id="IPR011009">
    <property type="entry name" value="Kinase-like_dom_sf"/>
</dbReference>
<dbReference type="PROSITE" id="PS50011">
    <property type="entry name" value="PROTEIN_KINASE_DOM"/>
    <property type="match status" value="1"/>
</dbReference>
<evidence type="ECO:0000313" key="14">
    <source>
        <dbReference type="Proteomes" id="UP001438707"/>
    </source>
</evidence>
<dbReference type="EMBL" id="JALJOS010000035">
    <property type="protein sequence ID" value="KAK9821855.1"/>
    <property type="molecule type" value="Genomic_DNA"/>
</dbReference>
<reference evidence="13 14" key="1">
    <citation type="journal article" date="2024" name="Nat. Commun.">
        <title>Phylogenomics reveals the evolutionary origins of lichenization in chlorophyte algae.</title>
        <authorList>
            <person name="Puginier C."/>
            <person name="Libourel C."/>
            <person name="Otte J."/>
            <person name="Skaloud P."/>
            <person name="Haon M."/>
            <person name="Grisel S."/>
            <person name="Petersen M."/>
            <person name="Berrin J.G."/>
            <person name="Delaux P.M."/>
            <person name="Dal Grande F."/>
            <person name="Keller J."/>
        </authorList>
    </citation>
    <scope>NUCLEOTIDE SEQUENCE [LARGE SCALE GENOMIC DNA]</scope>
    <source>
        <strain evidence="13 14">SAG 2145</strain>
    </source>
</reference>
<feature type="binding site" evidence="10">
    <location>
        <position position="105"/>
    </location>
    <ligand>
        <name>ATP</name>
        <dbReference type="ChEBI" id="CHEBI:30616"/>
    </ligand>
</feature>
<protein>
    <recommendedName>
        <fullName evidence="12">Protein kinase domain-containing protein</fullName>
    </recommendedName>
</protein>
<dbReference type="SMART" id="SM00220">
    <property type="entry name" value="S_TKc"/>
    <property type="match status" value="1"/>
</dbReference>
<organism evidence="13 14">
    <name type="scientific">Apatococcus lobatus</name>
    <dbReference type="NCBI Taxonomy" id="904363"/>
    <lineage>
        <taxon>Eukaryota</taxon>
        <taxon>Viridiplantae</taxon>
        <taxon>Chlorophyta</taxon>
        <taxon>core chlorophytes</taxon>
        <taxon>Trebouxiophyceae</taxon>
        <taxon>Chlorellales</taxon>
        <taxon>Chlorellaceae</taxon>
        <taxon>Apatococcus</taxon>
    </lineage>
</organism>
<dbReference type="GO" id="GO:0004693">
    <property type="term" value="F:cyclin-dependent protein serine/threonine kinase activity"/>
    <property type="evidence" value="ECO:0007669"/>
    <property type="project" value="UniProtKB-EC"/>
</dbReference>
<evidence type="ECO:0000256" key="5">
    <source>
        <dbReference type="ARBA" id="ARBA00022777"/>
    </source>
</evidence>
<evidence type="ECO:0000256" key="8">
    <source>
        <dbReference type="ARBA" id="ARBA00048367"/>
    </source>
</evidence>
<dbReference type="InterPro" id="IPR008271">
    <property type="entry name" value="Ser/Thr_kinase_AS"/>
</dbReference>
<evidence type="ECO:0000256" key="3">
    <source>
        <dbReference type="ARBA" id="ARBA00022679"/>
    </source>
</evidence>
<gene>
    <name evidence="13" type="ORF">WJX74_005749</name>
</gene>
<comment type="catalytic activity">
    <reaction evidence="8">
        <text>L-seryl-[protein] + ATP = O-phospho-L-seryl-[protein] + ADP + H(+)</text>
        <dbReference type="Rhea" id="RHEA:17989"/>
        <dbReference type="Rhea" id="RHEA-COMP:9863"/>
        <dbReference type="Rhea" id="RHEA-COMP:11604"/>
        <dbReference type="ChEBI" id="CHEBI:15378"/>
        <dbReference type="ChEBI" id="CHEBI:29999"/>
        <dbReference type="ChEBI" id="CHEBI:30616"/>
        <dbReference type="ChEBI" id="CHEBI:83421"/>
        <dbReference type="ChEBI" id="CHEBI:456216"/>
        <dbReference type="EC" id="2.7.11.22"/>
    </reaction>
</comment>
<keyword evidence="5" id="KW-0418">Kinase</keyword>
<comment type="catalytic activity">
    <reaction evidence="7">
        <text>L-threonyl-[protein] + ATP = O-phospho-L-threonyl-[protein] + ADP + H(+)</text>
        <dbReference type="Rhea" id="RHEA:46608"/>
        <dbReference type="Rhea" id="RHEA-COMP:11060"/>
        <dbReference type="Rhea" id="RHEA-COMP:11605"/>
        <dbReference type="ChEBI" id="CHEBI:15378"/>
        <dbReference type="ChEBI" id="CHEBI:30013"/>
        <dbReference type="ChEBI" id="CHEBI:30616"/>
        <dbReference type="ChEBI" id="CHEBI:61977"/>
        <dbReference type="ChEBI" id="CHEBI:456216"/>
        <dbReference type="EC" id="2.7.11.22"/>
    </reaction>
</comment>
<evidence type="ECO:0000256" key="10">
    <source>
        <dbReference type="PROSITE-ProRule" id="PRU10141"/>
    </source>
</evidence>
<dbReference type="InterPro" id="IPR000719">
    <property type="entry name" value="Prot_kinase_dom"/>
</dbReference>
<keyword evidence="6 10" id="KW-0067">ATP-binding</keyword>